<name>A0A8S2YF90_9BILA</name>
<accession>A0A8S2YF90</accession>
<protein>
    <submittedName>
        <fullName evidence="3">Uncharacterized protein</fullName>
    </submittedName>
</protein>
<dbReference type="AlphaFoldDB" id="A0A8S2YF90"/>
<proteinExistence type="predicted"/>
<evidence type="ECO:0000256" key="2">
    <source>
        <dbReference type="SAM" id="Phobius"/>
    </source>
</evidence>
<feature type="compositionally biased region" description="Polar residues" evidence="1">
    <location>
        <begin position="84"/>
        <end position="107"/>
    </location>
</feature>
<evidence type="ECO:0000313" key="3">
    <source>
        <dbReference type="EMBL" id="CAF4552422.1"/>
    </source>
</evidence>
<feature type="region of interest" description="Disordered" evidence="1">
    <location>
        <begin position="84"/>
        <end position="109"/>
    </location>
</feature>
<dbReference type="InterPro" id="IPR013320">
    <property type="entry name" value="ConA-like_dom_sf"/>
</dbReference>
<dbReference type="Proteomes" id="UP000676336">
    <property type="component" value="Unassembled WGS sequence"/>
</dbReference>
<feature type="transmembrane region" description="Helical" evidence="2">
    <location>
        <begin position="119"/>
        <end position="144"/>
    </location>
</feature>
<dbReference type="EMBL" id="CAJOBI010093259">
    <property type="protein sequence ID" value="CAF4552422.1"/>
    <property type="molecule type" value="Genomic_DNA"/>
</dbReference>
<comment type="caution">
    <text evidence="3">The sequence shown here is derived from an EMBL/GenBank/DDBJ whole genome shotgun (WGS) entry which is preliminary data.</text>
</comment>
<keyword evidence="2" id="KW-1133">Transmembrane helix</keyword>
<keyword evidence="2" id="KW-0472">Membrane</keyword>
<dbReference type="SUPFAM" id="SSF49899">
    <property type="entry name" value="Concanavalin A-like lectins/glucanases"/>
    <property type="match status" value="2"/>
</dbReference>
<dbReference type="Gene3D" id="2.60.120.200">
    <property type="match status" value="2"/>
</dbReference>
<keyword evidence="2" id="KW-0812">Transmembrane</keyword>
<evidence type="ECO:0000313" key="4">
    <source>
        <dbReference type="Proteomes" id="UP000676336"/>
    </source>
</evidence>
<reference evidence="3" key="1">
    <citation type="submission" date="2021-02" db="EMBL/GenBank/DDBJ databases">
        <authorList>
            <person name="Nowell W R."/>
        </authorList>
    </citation>
    <scope>NUCLEOTIDE SEQUENCE</scope>
</reference>
<feature type="non-terminal residue" evidence="3">
    <location>
        <position position="1"/>
    </location>
</feature>
<sequence>ITDKQDSLKRLQHSVPIVTFVKRNRSLSRSKVDPNPISSHLNEHVLPSRTELIAKPTKVRNKPSIVSESKISLAVDEYSFLTSNTRPSPKPYPTNSFDSSTTSNRTQYGGRLPSSKTKIILLLVIFLGVCAAIILPPVLTIVIFGKKKTSGTSRADLKASSCSNIATCIGSETQYPITSGAVLYPFDGNTLDAFLLPSYNYGAYSGSAILLNATQQQYVSIPFIDFRNTSFTLEVSTLIPYWNWIHAAVVYDITIYQQLIYINGIIDTVFEGIVTPFQGSSSVASTTIGFGKSAAFAVTSFYGMIDQFLITPQMAKSSCQIYDDALLVAYFPFDTNGTLNDRSAGVSPGSSSGTSITSGYIQEALLFSSITNSFFQSACFPYFRRSLTFTLLLWVNPTTVSGGGTIVHVSSDQNGNGTLCFDMFALVFSNRNGMRFHVNGTLNNAQPNVVNILAFWSFTNSQLYITFGNSQITGAAAPSCEKGTLPIVSGAFSGAIDEFRLYMTELNGEEICTLANP</sequence>
<organism evidence="3 4">
    <name type="scientific">Rotaria magnacalcarata</name>
    <dbReference type="NCBI Taxonomy" id="392030"/>
    <lineage>
        <taxon>Eukaryota</taxon>
        <taxon>Metazoa</taxon>
        <taxon>Spiralia</taxon>
        <taxon>Gnathifera</taxon>
        <taxon>Rotifera</taxon>
        <taxon>Eurotatoria</taxon>
        <taxon>Bdelloidea</taxon>
        <taxon>Philodinida</taxon>
        <taxon>Philodinidae</taxon>
        <taxon>Rotaria</taxon>
    </lineage>
</organism>
<evidence type="ECO:0000256" key="1">
    <source>
        <dbReference type="SAM" id="MobiDB-lite"/>
    </source>
</evidence>
<gene>
    <name evidence="3" type="ORF">SMN809_LOCUS37087</name>
</gene>